<feature type="short sequence motif" description="'KMSKS' region" evidence="8">
    <location>
        <begin position="240"/>
        <end position="244"/>
    </location>
</feature>
<reference evidence="11 12" key="1">
    <citation type="submission" date="2020-03" db="EMBL/GenBank/DDBJ databases">
        <title>Genomic Encyclopedia of Type Strains, Phase IV (KMG-IV): sequencing the most valuable type-strain genomes for metagenomic binning, comparative biology and taxonomic classification.</title>
        <authorList>
            <person name="Goeker M."/>
        </authorList>
    </citation>
    <scope>NUCLEOTIDE SEQUENCE [LARGE SCALE GENOMIC DNA]</scope>
    <source>
        <strain evidence="11 12">DSM 27651</strain>
    </source>
</reference>
<evidence type="ECO:0000313" key="12">
    <source>
        <dbReference type="Proteomes" id="UP000734218"/>
    </source>
</evidence>
<dbReference type="InterPro" id="IPR004527">
    <property type="entry name" value="Glu-tRNA-ligase_bac/mito"/>
</dbReference>
<gene>
    <name evidence="8" type="primary">gltX</name>
    <name evidence="11" type="ORF">GGR88_002430</name>
</gene>
<dbReference type="InterPro" id="IPR008925">
    <property type="entry name" value="aa_tRNA-synth_I_cd-bd_sf"/>
</dbReference>
<comment type="similarity">
    <text evidence="1 8">Belongs to the class-I aminoacyl-tRNA synthetase family. Glutamate--tRNA ligase type 1 subfamily.</text>
</comment>
<evidence type="ECO:0000256" key="1">
    <source>
        <dbReference type="ARBA" id="ARBA00007894"/>
    </source>
</evidence>
<feature type="domain" description="Aminoacyl-tRNA synthetase class I anticodon-binding" evidence="10">
    <location>
        <begin position="373"/>
        <end position="443"/>
    </location>
</feature>
<sequence>MTLTTRFAPSPTGRLHVGNLRAALQNWLAAHAGGGRFLLRIDDTDAARSEERFVDAILADLDWLGIRPDEIVRQSERFDLYERHFAALLDAGHIYPCYETAEELDLKRKVRLGRGLPPIYDRAALTLTDVEKARLEADGVRPHHRFRLPHDSLIEWNDLIRGPQRFDPSEMSDPVIRRADGSWLYMLPSVLDDVNLAVTHVLRGEDHVSNTAAQIPMFTAVGGAMPNFAHMALLVGGEGKLSKRLGATDTDTFRAKGIEPLALAALLARIGTSRPVEPVTALADLAKDFDFSTFGRAPARFDEDELAAINARTIHAMPHEVVADRLPAVIDAAAWLTIRGNLATIDDAEGWAAVIGGTIDPAPIDAADRPYLASAAAMAPDIDWSSDPWQALTAKLKMGSGRKGKALFLPLRLALTGRSEGPDMATLLPLIGKNRAVDRLRDAAG</sequence>
<protein>
    <recommendedName>
        <fullName evidence="8">Glutamate--tRNA ligase</fullName>
        <ecNumber evidence="8">6.1.1.17</ecNumber>
    </recommendedName>
    <alternativeName>
        <fullName evidence="8">Glutamyl-tRNA synthetase</fullName>
        <shortName evidence="8">GluRS</shortName>
    </alternativeName>
</protein>
<evidence type="ECO:0000256" key="5">
    <source>
        <dbReference type="ARBA" id="ARBA00022840"/>
    </source>
</evidence>
<evidence type="ECO:0000313" key="11">
    <source>
        <dbReference type="EMBL" id="NJC34916.1"/>
    </source>
</evidence>
<dbReference type="Gene3D" id="3.40.50.620">
    <property type="entry name" value="HUPs"/>
    <property type="match status" value="1"/>
</dbReference>
<accession>A0ABX0XNG4</accession>
<evidence type="ECO:0000256" key="6">
    <source>
        <dbReference type="ARBA" id="ARBA00022917"/>
    </source>
</evidence>
<keyword evidence="12" id="KW-1185">Reference proteome</keyword>
<evidence type="ECO:0000256" key="8">
    <source>
        <dbReference type="HAMAP-Rule" id="MF_00022"/>
    </source>
</evidence>
<proteinExistence type="inferred from homology"/>
<evidence type="ECO:0000256" key="3">
    <source>
        <dbReference type="ARBA" id="ARBA00022598"/>
    </source>
</evidence>
<name>A0ABX0XNG4_9SPHN</name>
<dbReference type="EC" id="6.1.1.17" evidence="8"/>
<dbReference type="InterPro" id="IPR020751">
    <property type="entry name" value="aa-tRNA-synth_I_codon-bd_sub2"/>
</dbReference>
<dbReference type="GO" id="GO:0004818">
    <property type="term" value="F:glutamate-tRNA ligase activity"/>
    <property type="evidence" value="ECO:0007669"/>
    <property type="project" value="UniProtKB-EC"/>
</dbReference>
<dbReference type="InterPro" id="IPR014729">
    <property type="entry name" value="Rossmann-like_a/b/a_fold"/>
</dbReference>
<dbReference type="InterPro" id="IPR020058">
    <property type="entry name" value="Glu/Gln-tRNA-synth_Ib_cat-dom"/>
</dbReference>
<dbReference type="PANTHER" id="PTHR43311:SF2">
    <property type="entry name" value="GLUTAMATE--TRNA LIGASE, MITOCHONDRIAL-RELATED"/>
    <property type="match status" value="1"/>
</dbReference>
<comment type="caution">
    <text evidence="8">Lacks conserved residue(s) required for the propagation of feature annotation.</text>
</comment>
<comment type="function">
    <text evidence="8">Catalyzes the attachment of glutamate to tRNA(Glu) in a two-step reaction: glutamate is first activated by ATP to form Glu-AMP and then transferred to the acceptor end of tRNA(Glu).</text>
</comment>
<dbReference type="PRINTS" id="PR00987">
    <property type="entry name" value="TRNASYNTHGLU"/>
</dbReference>
<evidence type="ECO:0000259" key="10">
    <source>
        <dbReference type="Pfam" id="PF19269"/>
    </source>
</evidence>
<dbReference type="Proteomes" id="UP000734218">
    <property type="component" value="Unassembled WGS sequence"/>
</dbReference>
<dbReference type="Pfam" id="PF19269">
    <property type="entry name" value="Anticodon_2"/>
    <property type="match status" value="1"/>
</dbReference>
<evidence type="ECO:0000256" key="4">
    <source>
        <dbReference type="ARBA" id="ARBA00022741"/>
    </source>
</evidence>
<organism evidence="11 12">
    <name type="scientific">Sphingomonas jejuensis</name>
    <dbReference type="NCBI Taxonomy" id="904715"/>
    <lineage>
        <taxon>Bacteria</taxon>
        <taxon>Pseudomonadati</taxon>
        <taxon>Pseudomonadota</taxon>
        <taxon>Alphaproteobacteria</taxon>
        <taxon>Sphingomonadales</taxon>
        <taxon>Sphingomonadaceae</taxon>
        <taxon>Sphingomonas</taxon>
    </lineage>
</organism>
<keyword evidence="2 8" id="KW-0963">Cytoplasm</keyword>
<dbReference type="InterPro" id="IPR045462">
    <property type="entry name" value="aa-tRNA-synth_I_cd-bd"/>
</dbReference>
<dbReference type="PROSITE" id="PS00178">
    <property type="entry name" value="AA_TRNA_LIGASE_I"/>
    <property type="match status" value="1"/>
</dbReference>
<dbReference type="InterPro" id="IPR049940">
    <property type="entry name" value="GluQ/Sye"/>
</dbReference>
<evidence type="ECO:0000256" key="7">
    <source>
        <dbReference type="ARBA" id="ARBA00023146"/>
    </source>
</evidence>
<dbReference type="InterPro" id="IPR000924">
    <property type="entry name" value="Glu/Gln-tRNA-synth"/>
</dbReference>
<dbReference type="PANTHER" id="PTHR43311">
    <property type="entry name" value="GLUTAMATE--TRNA LIGASE"/>
    <property type="match status" value="1"/>
</dbReference>
<comment type="caution">
    <text evidence="11">The sequence shown here is derived from an EMBL/GenBank/DDBJ whole genome shotgun (WGS) entry which is preliminary data.</text>
</comment>
<dbReference type="InterPro" id="IPR001412">
    <property type="entry name" value="aa-tRNA-synth_I_CS"/>
</dbReference>
<dbReference type="HAMAP" id="MF_00022">
    <property type="entry name" value="Glu_tRNA_synth_type1"/>
    <property type="match status" value="1"/>
</dbReference>
<feature type="domain" description="Glutamyl/glutaminyl-tRNA synthetase class Ib catalytic" evidence="9">
    <location>
        <begin position="3"/>
        <end position="306"/>
    </location>
</feature>
<keyword evidence="3 8" id="KW-0436">Ligase</keyword>
<dbReference type="NCBIfam" id="TIGR00464">
    <property type="entry name" value="gltX_bact"/>
    <property type="match status" value="1"/>
</dbReference>
<comment type="catalytic activity">
    <reaction evidence="8">
        <text>tRNA(Glu) + L-glutamate + ATP = L-glutamyl-tRNA(Glu) + AMP + diphosphate</text>
        <dbReference type="Rhea" id="RHEA:23540"/>
        <dbReference type="Rhea" id="RHEA-COMP:9663"/>
        <dbReference type="Rhea" id="RHEA-COMP:9680"/>
        <dbReference type="ChEBI" id="CHEBI:29985"/>
        <dbReference type="ChEBI" id="CHEBI:30616"/>
        <dbReference type="ChEBI" id="CHEBI:33019"/>
        <dbReference type="ChEBI" id="CHEBI:78442"/>
        <dbReference type="ChEBI" id="CHEBI:78520"/>
        <dbReference type="ChEBI" id="CHEBI:456215"/>
        <dbReference type="EC" id="6.1.1.17"/>
    </reaction>
</comment>
<dbReference type="Pfam" id="PF00749">
    <property type="entry name" value="tRNA-synt_1c"/>
    <property type="match status" value="1"/>
</dbReference>
<evidence type="ECO:0000259" key="9">
    <source>
        <dbReference type="Pfam" id="PF00749"/>
    </source>
</evidence>
<feature type="binding site" evidence="8">
    <location>
        <position position="243"/>
    </location>
    <ligand>
        <name>ATP</name>
        <dbReference type="ChEBI" id="CHEBI:30616"/>
    </ligand>
</feature>
<dbReference type="EMBL" id="JAATJE010000002">
    <property type="protein sequence ID" value="NJC34916.1"/>
    <property type="molecule type" value="Genomic_DNA"/>
</dbReference>
<comment type="subcellular location">
    <subcellularLocation>
        <location evidence="8">Cytoplasm</location>
    </subcellularLocation>
</comment>
<dbReference type="RefSeq" id="WP_167955333.1">
    <property type="nucleotide sequence ID" value="NZ_JAATJE010000002.1"/>
</dbReference>
<evidence type="ECO:0000256" key="2">
    <source>
        <dbReference type="ARBA" id="ARBA00022490"/>
    </source>
</evidence>
<dbReference type="SUPFAM" id="SSF52374">
    <property type="entry name" value="Nucleotidylyl transferase"/>
    <property type="match status" value="1"/>
</dbReference>
<comment type="subunit">
    <text evidence="8">Monomer.</text>
</comment>
<dbReference type="SUPFAM" id="SSF48163">
    <property type="entry name" value="An anticodon-binding domain of class I aminoacyl-tRNA synthetases"/>
    <property type="match status" value="1"/>
</dbReference>
<keyword evidence="4 8" id="KW-0547">Nucleotide-binding</keyword>
<dbReference type="Gene3D" id="1.10.10.350">
    <property type="match status" value="1"/>
</dbReference>
<keyword evidence="6 8" id="KW-0648">Protein biosynthesis</keyword>
<feature type="short sequence motif" description="'HIGH' region" evidence="8">
    <location>
        <begin position="9"/>
        <end position="19"/>
    </location>
</feature>
<keyword evidence="5 8" id="KW-0067">ATP-binding</keyword>
<keyword evidence="7 8" id="KW-0030">Aminoacyl-tRNA synthetase</keyword>